<dbReference type="RefSeq" id="XP_025366724.1">
    <property type="nucleotide sequence ID" value="XM_025510639.1"/>
</dbReference>
<dbReference type="InParanoid" id="A0A316VQS6"/>
<dbReference type="EMBL" id="KZ819458">
    <property type="protein sequence ID" value="PWN39564.1"/>
    <property type="molecule type" value="Genomic_DNA"/>
</dbReference>
<dbReference type="GeneID" id="37032509"/>
<gene>
    <name evidence="1" type="ORF">IE81DRAFT_17286</name>
</gene>
<proteinExistence type="predicted"/>
<reference evidence="1 2" key="1">
    <citation type="journal article" date="2018" name="Mol. Biol. Evol.">
        <title>Broad Genomic Sampling Reveals a Smut Pathogenic Ancestry of the Fungal Clade Ustilaginomycotina.</title>
        <authorList>
            <person name="Kijpornyongpan T."/>
            <person name="Mondo S.J."/>
            <person name="Barry K."/>
            <person name="Sandor L."/>
            <person name="Lee J."/>
            <person name="Lipzen A."/>
            <person name="Pangilinan J."/>
            <person name="LaButti K."/>
            <person name="Hainaut M."/>
            <person name="Henrissat B."/>
            <person name="Grigoriev I.V."/>
            <person name="Spatafora J.W."/>
            <person name="Aime M.C."/>
        </authorList>
    </citation>
    <scope>NUCLEOTIDE SEQUENCE [LARGE SCALE GENOMIC DNA]</scope>
    <source>
        <strain evidence="1 2">MCA 4658</strain>
    </source>
</reference>
<evidence type="ECO:0000313" key="1">
    <source>
        <dbReference type="EMBL" id="PWN39564.1"/>
    </source>
</evidence>
<accession>A0A316VQS6</accession>
<name>A0A316VQS6_9BASI</name>
<protein>
    <submittedName>
        <fullName evidence="1">Uncharacterized protein</fullName>
    </submittedName>
</protein>
<keyword evidence="2" id="KW-1185">Reference proteome</keyword>
<evidence type="ECO:0000313" key="2">
    <source>
        <dbReference type="Proteomes" id="UP000245783"/>
    </source>
</evidence>
<dbReference type="AlphaFoldDB" id="A0A316VQS6"/>
<organism evidence="1 2">
    <name type="scientific">Ceraceosorus guamensis</name>
    <dbReference type="NCBI Taxonomy" id="1522189"/>
    <lineage>
        <taxon>Eukaryota</taxon>
        <taxon>Fungi</taxon>
        <taxon>Dikarya</taxon>
        <taxon>Basidiomycota</taxon>
        <taxon>Ustilaginomycotina</taxon>
        <taxon>Exobasidiomycetes</taxon>
        <taxon>Ceraceosorales</taxon>
        <taxon>Ceraceosoraceae</taxon>
        <taxon>Ceraceosorus</taxon>
    </lineage>
</organism>
<sequence>MPMLKSCKDACGTCILLLGPGLPWAPRPLSRPLLEGFQLDLPLERKKKNKSIMAFFLVELVLHPEARPSWVNFDQDGPANSRRNQCWRRARTLDELESIGAIRTCSLIPLNPAHDYRGRRRCISRPGHSSKLFSTLIDERPDRANRLPLCWLLSRTLGALRSMVLDQCGLSRHAKSFELVKGQLAGRSARHEAARGAIGYPPLIPFHGHVAQPRPRLAFSLEAWRKCSPRKRKPFTMDLSASSSCGRGPGIREWRLSGCEFSHTPLESIDTSKSENNVHAGGA</sequence>
<dbReference type="Proteomes" id="UP000245783">
    <property type="component" value="Unassembled WGS sequence"/>
</dbReference>